<evidence type="ECO:0000256" key="6">
    <source>
        <dbReference type="SAM" id="Phobius"/>
    </source>
</evidence>
<name>A0ABP0VXW8_9BRYO</name>
<keyword evidence="3 6" id="KW-0812">Transmembrane</keyword>
<evidence type="ECO:0000256" key="5">
    <source>
        <dbReference type="ARBA" id="ARBA00023136"/>
    </source>
</evidence>
<comment type="subcellular location">
    <subcellularLocation>
        <location evidence="1">Membrane</location>
        <topology evidence="1">Multi-pass membrane protein</topology>
    </subcellularLocation>
</comment>
<evidence type="ECO:0000256" key="2">
    <source>
        <dbReference type="ARBA" id="ARBA00009773"/>
    </source>
</evidence>
<keyword evidence="5 6" id="KW-0472">Membrane</keyword>
<evidence type="ECO:0000256" key="1">
    <source>
        <dbReference type="ARBA" id="ARBA00004141"/>
    </source>
</evidence>
<feature type="transmembrane region" description="Helical" evidence="6">
    <location>
        <begin position="166"/>
        <end position="193"/>
    </location>
</feature>
<organism evidence="7 8">
    <name type="scientific">Sphagnum jensenii</name>
    <dbReference type="NCBI Taxonomy" id="128206"/>
    <lineage>
        <taxon>Eukaryota</taxon>
        <taxon>Viridiplantae</taxon>
        <taxon>Streptophyta</taxon>
        <taxon>Embryophyta</taxon>
        <taxon>Bryophyta</taxon>
        <taxon>Sphagnophytina</taxon>
        <taxon>Sphagnopsida</taxon>
        <taxon>Sphagnales</taxon>
        <taxon>Sphagnaceae</taxon>
        <taxon>Sphagnum</taxon>
    </lineage>
</organism>
<dbReference type="InterPro" id="IPR002549">
    <property type="entry name" value="AI-2E-like"/>
</dbReference>
<evidence type="ECO:0000256" key="4">
    <source>
        <dbReference type="ARBA" id="ARBA00022989"/>
    </source>
</evidence>
<dbReference type="PANTHER" id="PTHR21716:SF62">
    <property type="entry name" value="TRANSPORT PROTEIN YDBI-RELATED"/>
    <property type="match status" value="1"/>
</dbReference>
<feature type="transmembrane region" description="Helical" evidence="6">
    <location>
        <begin position="443"/>
        <end position="464"/>
    </location>
</feature>
<dbReference type="Proteomes" id="UP001497444">
    <property type="component" value="Chromosome 12"/>
</dbReference>
<comment type="similarity">
    <text evidence="2">Belongs to the autoinducer-2 exporter (AI-2E) (TC 2.A.86) family.</text>
</comment>
<evidence type="ECO:0000256" key="3">
    <source>
        <dbReference type="ARBA" id="ARBA00022692"/>
    </source>
</evidence>
<keyword evidence="4 6" id="KW-1133">Transmembrane helix</keyword>
<dbReference type="PANTHER" id="PTHR21716">
    <property type="entry name" value="TRANSMEMBRANE PROTEIN"/>
    <property type="match status" value="1"/>
</dbReference>
<feature type="transmembrane region" description="Helical" evidence="6">
    <location>
        <begin position="360"/>
        <end position="378"/>
    </location>
</feature>
<feature type="transmembrane region" description="Helical" evidence="6">
    <location>
        <begin position="384"/>
        <end position="403"/>
    </location>
</feature>
<evidence type="ECO:0000313" key="8">
    <source>
        <dbReference type="Proteomes" id="UP001497444"/>
    </source>
</evidence>
<gene>
    <name evidence="7" type="ORF">CSSPJE1EN1_LOCUS4849</name>
</gene>
<evidence type="ECO:0000313" key="7">
    <source>
        <dbReference type="EMBL" id="CAK9259371.1"/>
    </source>
</evidence>
<keyword evidence="8" id="KW-1185">Reference proteome</keyword>
<feature type="transmembrane region" description="Helical" evidence="6">
    <location>
        <begin position="410"/>
        <end position="437"/>
    </location>
</feature>
<sequence length="532" mass="57759">MAGSSVCPTSASTSCYCVSVSYSCSRTGPSSLGLTHALLFQGLRGRRQRQQRSGYQFPRLSVCCACFSQYQFGEQLIAGKVGVGNMDKVLEKSGVFRSWNQHPSTTRRFAAWDSRMDADARLAAPRTTVGEEFSDSSMSSMNGAGRDPYVVLSLGSLSRHVPLQRLAVWTAVVITMFQLHDFVGIIMGTVVLSVVGNSVVSWAEDYLPGRRRLLVATMYVVILAALIGVGVVYIPRLTQEGAKVIAHIQNEDPYTLVSDKLRSALGEKVTDQLERFLLVMTKPDTVVMESVAGSKTQRLRALQQMIKEYAGAMVVWLATLISATSRFALQSLVSLIFSFMLVWDMPAIRQGVQSLKQSRLSIVYEEIAPVIGTFGAIFGKAMQAQSAIAVVNTGLTALGLLVLQVSGLGFLSVLVFLCSFVPVVGVIISTVPIGLVAFTESGLLQLGLVVLMVILIHAVEAYILNPVIYSAHLKLHPLLALGVLVFAEHTLGVWGLLVAVPMAVFFIEYVIKRNPMTLGEDNNYRALPSKPS</sequence>
<dbReference type="EMBL" id="OZ020107">
    <property type="protein sequence ID" value="CAK9259371.1"/>
    <property type="molecule type" value="Genomic_DNA"/>
</dbReference>
<feature type="transmembrane region" description="Helical" evidence="6">
    <location>
        <begin position="493"/>
        <end position="511"/>
    </location>
</feature>
<feature type="transmembrane region" description="Helical" evidence="6">
    <location>
        <begin position="213"/>
        <end position="234"/>
    </location>
</feature>
<proteinExistence type="inferred from homology"/>
<reference evidence="7" key="1">
    <citation type="submission" date="2024-02" db="EMBL/GenBank/DDBJ databases">
        <authorList>
            <consortium name="ELIXIR-Norway"/>
            <consortium name="Elixir Norway"/>
        </authorList>
    </citation>
    <scope>NUCLEOTIDE SEQUENCE</scope>
</reference>
<accession>A0ABP0VXW8</accession>
<dbReference type="Pfam" id="PF01594">
    <property type="entry name" value="AI-2E_transport"/>
    <property type="match status" value="1"/>
</dbReference>
<protein>
    <recommendedName>
        <fullName evidence="9">AI-2E family transporter</fullName>
    </recommendedName>
</protein>
<evidence type="ECO:0008006" key="9">
    <source>
        <dbReference type="Google" id="ProtNLM"/>
    </source>
</evidence>